<dbReference type="OMA" id="MWEESVE"/>
<dbReference type="HOGENOM" id="CLU_171972_0_0_1"/>
<dbReference type="AlphaFoldDB" id="J7R708"/>
<dbReference type="RefSeq" id="XP_022464891.1">
    <property type="nucleotide sequence ID" value="XM_022608390.1"/>
</dbReference>
<evidence type="ECO:0000313" key="2">
    <source>
        <dbReference type="Proteomes" id="UP000006310"/>
    </source>
</evidence>
<gene>
    <name evidence="1" type="primary">KNAG0E03910</name>
    <name evidence="1" type="ordered locus">KNAG_0E03910</name>
</gene>
<protein>
    <submittedName>
        <fullName evidence="1">Uncharacterized protein</fullName>
    </submittedName>
</protein>
<keyword evidence="2" id="KW-1185">Reference proteome</keyword>
<dbReference type="EMBL" id="HE978318">
    <property type="protein sequence ID" value="CCK70645.1"/>
    <property type="molecule type" value="Genomic_DNA"/>
</dbReference>
<dbReference type="STRING" id="1071383.J7R708"/>
<organism evidence="1 2">
    <name type="scientific">Huiozyma naganishii (strain ATCC MYA-139 / BCRC 22969 / CBS 8797 / KCTC 17520 / NBRC 10181 / NCYC 3082 / Yp74L-3)</name>
    <name type="common">Yeast</name>
    <name type="synonym">Kazachstania naganishii</name>
    <dbReference type="NCBI Taxonomy" id="1071383"/>
    <lineage>
        <taxon>Eukaryota</taxon>
        <taxon>Fungi</taxon>
        <taxon>Dikarya</taxon>
        <taxon>Ascomycota</taxon>
        <taxon>Saccharomycotina</taxon>
        <taxon>Saccharomycetes</taxon>
        <taxon>Saccharomycetales</taxon>
        <taxon>Saccharomycetaceae</taxon>
        <taxon>Huiozyma</taxon>
    </lineage>
</organism>
<proteinExistence type="predicted"/>
<evidence type="ECO:0000313" key="1">
    <source>
        <dbReference type="EMBL" id="CCK70645.1"/>
    </source>
</evidence>
<reference evidence="1 2" key="1">
    <citation type="journal article" date="2011" name="Proc. Natl. Acad. Sci. U.S.A.">
        <title>Evolutionary erosion of yeast sex chromosomes by mating-type switching accidents.</title>
        <authorList>
            <person name="Gordon J.L."/>
            <person name="Armisen D."/>
            <person name="Proux-Wera E."/>
            <person name="Oheigeartaigh S.S."/>
            <person name="Byrne K.P."/>
            <person name="Wolfe K.H."/>
        </authorList>
    </citation>
    <scope>NUCLEOTIDE SEQUENCE [LARGE SCALE GENOMIC DNA]</scope>
    <source>
        <strain evidence="2">ATCC MYA-139 / BCRC 22969 / CBS 8797 / CCRC 22969 / KCTC 17520 / NBRC 10181 / NCYC 3082</strain>
    </source>
</reference>
<name>J7R708_HUIN7</name>
<dbReference type="Proteomes" id="UP000006310">
    <property type="component" value="Chromosome 5"/>
</dbReference>
<sequence length="111" mass="12310">MSAATPAPAASTTEQQRQAYLRDVHQAADRVKQHVQTLHSPQLAQQQPVFERRALNQAPPMLAQNAMTGSGSTLEMWEEGVEKRLDDIDRKLGGSDLSDMFAKGKVEDMDF</sequence>
<accession>J7R708</accession>
<reference evidence="2" key="2">
    <citation type="submission" date="2012-08" db="EMBL/GenBank/DDBJ databases">
        <title>Genome sequence of Kazachstania naganishii.</title>
        <authorList>
            <person name="Gordon J.L."/>
            <person name="Armisen D."/>
            <person name="Proux-Wera E."/>
            <person name="OhEigeartaigh S.S."/>
            <person name="Byrne K.P."/>
            <person name="Wolfe K.H."/>
        </authorList>
    </citation>
    <scope>NUCLEOTIDE SEQUENCE [LARGE SCALE GENOMIC DNA]</scope>
    <source>
        <strain evidence="2">ATCC MYA-139 / BCRC 22969 / CBS 8797 / CCRC 22969 / KCTC 17520 / NBRC 10181 / NCYC 3082</strain>
    </source>
</reference>
<dbReference type="KEGG" id="kng:KNAG_0E03910"/>
<dbReference type="GeneID" id="34526345"/>
<dbReference type="OrthoDB" id="4072855at2759"/>